<proteinExistence type="predicted"/>
<reference evidence="1 2" key="1">
    <citation type="journal article" date="2011" name="PLoS Pathog.">
        <title>Dynamic evolution of pathogenicity revealed by sequencing and comparative genomics of 19 Pseudomonas syringae isolates.</title>
        <authorList>
            <person name="Baltrus D.A."/>
            <person name="Nishimura M.T."/>
            <person name="Romanchuk A."/>
            <person name="Chang J.H."/>
            <person name="Mukhtar M.S."/>
            <person name="Cherkis K."/>
            <person name="Roach J."/>
            <person name="Grant S.R."/>
            <person name="Jones C.D."/>
            <person name="Dangl J.L."/>
        </authorList>
    </citation>
    <scope>NUCLEOTIDE SEQUENCE [LARGE SCALE GENOMIC DNA]</scope>
    <source>
        <strain evidence="2">race 4</strain>
    </source>
</reference>
<name>F3CJR4_PSESG</name>
<dbReference type="EMBL" id="ADWY01004194">
    <property type="protein sequence ID" value="EGH19506.1"/>
    <property type="molecule type" value="Genomic_DNA"/>
</dbReference>
<dbReference type="Proteomes" id="UP000005466">
    <property type="component" value="Unassembled WGS sequence"/>
</dbReference>
<dbReference type="HOGENOM" id="CLU_3378881_0_0_6"/>
<feature type="non-terminal residue" evidence="1">
    <location>
        <position position="34"/>
    </location>
</feature>
<dbReference type="AlphaFoldDB" id="F3CJR4"/>
<accession>F3CJR4</accession>
<evidence type="ECO:0000313" key="1">
    <source>
        <dbReference type="EMBL" id="EGH19506.1"/>
    </source>
</evidence>
<dbReference type="InterPro" id="IPR008257">
    <property type="entry name" value="Pept_M19"/>
</dbReference>
<sequence>SEIGKQAVQRLNDLGVIIDVSQMSSKALEQVSQL</sequence>
<protein>
    <submittedName>
        <fullName evidence="1">Renal dipeptidase family protein</fullName>
    </submittedName>
</protein>
<dbReference type="Gene3D" id="3.20.20.140">
    <property type="entry name" value="Metal-dependent hydrolases"/>
    <property type="match status" value="1"/>
</dbReference>
<comment type="caution">
    <text evidence="1">The sequence shown here is derived from an EMBL/GenBank/DDBJ whole genome shotgun (WGS) entry which is preliminary data.</text>
</comment>
<organism evidence="1 2">
    <name type="scientific">Pseudomonas savastanoi pv. glycinea str. race 4</name>
    <dbReference type="NCBI Taxonomy" id="875330"/>
    <lineage>
        <taxon>Bacteria</taxon>
        <taxon>Pseudomonadati</taxon>
        <taxon>Pseudomonadota</taxon>
        <taxon>Gammaproteobacteria</taxon>
        <taxon>Pseudomonadales</taxon>
        <taxon>Pseudomonadaceae</taxon>
        <taxon>Pseudomonas</taxon>
    </lineage>
</organism>
<evidence type="ECO:0000313" key="2">
    <source>
        <dbReference type="Proteomes" id="UP000005466"/>
    </source>
</evidence>
<gene>
    <name evidence="1" type="ORF">Pgy4_41694</name>
</gene>
<dbReference type="Pfam" id="PF01244">
    <property type="entry name" value="Peptidase_M19"/>
    <property type="match status" value="1"/>
</dbReference>
<dbReference type="GO" id="GO:0006508">
    <property type="term" value="P:proteolysis"/>
    <property type="evidence" value="ECO:0007669"/>
    <property type="project" value="InterPro"/>
</dbReference>
<dbReference type="GO" id="GO:0070573">
    <property type="term" value="F:metallodipeptidase activity"/>
    <property type="evidence" value="ECO:0007669"/>
    <property type="project" value="InterPro"/>
</dbReference>
<feature type="non-terminal residue" evidence="1">
    <location>
        <position position="1"/>
    </location>
</feature>